<organism evidence="1 2">
    <name type="scientific">Pedobacter panaciterrae</name>
    <dbReference type="NCBI Taxonomy" id="363849"/>
    <lineage>
        <taxon>Bacteria</taxon>
        <taxon>Pseudomonadati</taxon>
        <taxon>Bacteroidota</taxon>
        <taxon>Sphingobacteriia</taxon>
        <taxon>Sphingobacteriales</taxon>
        <taxon>Sphingobacteriaceae</taxon>
        <taxon>Pedobacter</taxon>
    </lineage>
</organism>
<accession>A0ABU8NNM3</accession>
<sequence length="380" mass="44604">MLALLAVIAAIPLLMWLLWLCTPKTKMVAAIIDKTVLTTRGQEHISLTWILNHQKFTKTSTKSYQIAKDYFGFFPLDKENFRLKGLERFNPDQLKQLSEDADMVYFTDTYGIYNNEWYSQKNNTERSGMIYGGMSSQDIELLRLMKAKGKLIITEFNSIGSPTHLDTRLRFEKLFAMRWTGWTGRFFDNLDSTKNKELPRWLIRNYKRDNNNQWPFTKAGVAFVNDKDQVVILQDSTELDDPMPHITSSPYGQQNFGLPSKIKYAFWFDVIQPDLKTNTQVASFTLDVNAKGRELLAAHQLPRVFPAVIMHKHEDYRFYYFSGDFCDNPITMGTSYFKGISLFKWMFYNTSDPMERASFFWNFYRPMVSQILKEEKKFKK</sequence>
<keyword evidence="2" id="KW-1185">Reference proteome</keyword>
<dbReference type="RefSeq" id="WP_337716983.1">
    <property type="nucleotide sequence ID" value="NZ_JBBEUB010000005.1"/>
</dbReference>
<comment type="caution">
    <text evidence="1">The sequence shown here is derived from an EMBL/GenBank/DDBJ whole genome shotgun (WGS) entry which is preliminary data.</text>
</comment>
<proteinExistence type="predicted"/>
<evidence type="ECO:0000313" key="2">
    <source>
        <dbReference type="Proteomes" id="UP001378956"/>
    </source>
</evidence>
<evidence type="ECO:0008006" key="3">
    <source>
        <dbReference type="Google" id="ProtNLM"/>
    </source>
</evidence>
<dbReference type="Proteomes" id="UP001378956">
    <property type="component" value="Unassembled WGS sequence"/>
</dbReference>
<dbReference type="EMBL" id="JBBEUB010000005">
    <property type="protein sequence ID" value="MEJ2903817.1"/>
    <property type="molecule type" value="Genomic_DNA"/>
</dbReference>
<evidence type="ECO:0000313" key="1">
    <source>
        <dbReference type="EMBL" id="MEJ2903817.1"/>
    </source>
</evidence>
<protein>
    <recommendedName>
        <fullName evidence="3">DKNYY family protein</fullName>
    </recommendedName>
</protein>
<reference evidence="1 2" key="1">
    <citation type="submission" date="2024-03" db="EMBL/GenBank/DDBJ databases">
        <title>Sequence of Lycoming College Course Isolates.</title>
        <authorList>
            <person name="Plotts O."/>
            <person name="Newman J."/>
        </authorList>
    </citation>
    <scope>NUCLEOTIDE SEQUENCE [LARGE SCALE GENOMIC DNA]</scope>
    <source>
        <strain evidence="1 2">CJB-3</strain>
    </source>
</reference>
<name>A0ABU8NNM3_9SPHI</name>
<gene>
    <name evidence="1" type="ORF">WAE58_15330</name>
</gene>